<dbReference type="EMBL" id="JXLP01000005">
    <property type="protein sequence ID" value="KIL78882.1"/>
    <property type="molecule type" value="Genomic_DNA"/>
</dbReference>
<dbReference type="RefSeq" id="WP_041095975.1">
    <property type="nucleotide sequence ID" value="NZ_JARTHD010000031.1"/>
</dbReference>
<dbReference type="NCBIfam" id="NF002845">
    <property type="entry name" value="PRK03094.1"/>
    <property type="match status" value="1"/>
</dbReference>
<evidence type="ECO:0000313" key="1">
    <source>
        <dbReference type="EMBL" id="KIL78882.1"/>
    </source>
</evidence>
<dbReference type="InterPro" id="IPR005370">
    <property type="entry name" value="UPF0180"/>
</dbReference>
<protein>
    <submittedName>
        <fullName evidence="1">Uncharacterized protein</fullName>
    </submittedName>
</protein>
<proteinExistence type="predicted"/>
<comment type="caution">
    <text evidence="1">The sequence shown here is derived from an EMBL/GenBank/DDBJ whole genome shotgun (WGS) entry which is preliminary data.</text>
</comment>
<organism evidence="1 2">
    <name type="scientific">Bacillus badius</name>
    <dbReference type="NCBI Taxonomy" id="1455"/>
    <lineage>
        <taxon>Bacteria</taxon>
        <taxon>Bacillati</taxon>
        <taxon>Bacillota</taxon>
        <taxon>Bacilli</taxon>
        <taxon>Bacillales</taxon>
        <taxon>Bacillaceae</taxon>
        <taxon>Pseudobacillus</taxon>
    </lineage>
</organism>
<sequence>MTKRIAVEQSLTNVTQALREKGYEVIDFKSAGDLNNCSACVVTGMDSNVMGMQELSAKAPIIEASGLSADEVCREIEERVQ</sequence>
<accession>A0ABR5AVV2</accession>
<reference evidence="1 2" key="1">
    <citation type="submission" date="2015-01" db="EMBL/GenBank/DDBJ databases">
        <title>Genome Assembly of Bacillus badius MTCC 1458.</title>
        <authorList>
            <person name="Verma A."/>
            <person name="Khatri I."/>
            <person name="Mual P."/>
            <person name="Subramanian S."/>
            <person name="Krishnamurthi S."/>
        </authorList>
    </citation>
    <scope>NUCLEOTIDE SEQUENCE [LARGE SCALE GENOMIC DNA]</scope>
    <source>
        <strain evidence="1 2">MTCC 1458</strain>
    </source>
</reference>
<keyword evidence="2" id="KW-1185">Reference proteome</keyword>
<gene>
    <name evidence="1" type="ORF">SD77_3683</name>
</gene>
<name>A0ABR5AVV2_BACBA</name>
<dbReference type="Proteomes" id="UP000031982">
    <property type="component" value="Unassembled WGS sequence"/>
</dbReference>
<dbReference type="Pfam" id="PF03698">
    <property type="entry name" value="UPF0180"/>
    <property type="match status" value="1"/>
</dbReference>
<evidence type="ECO:0000313" key="2">
    <source>
        <dbReference type="Proteomes" id="UP000031982"/>
    </source>
</evidence>